<reference evidence="2 3" key="1">
    <citation type="submission" date="2024-07" db="EMBL/GenBank/DDBJ databases">
        <title>Section-level genome sequencing and comparative genomics of Aspergillus sections Usti and Cavernicolus.</title>
        <authorList>
            <consortium name="Lawrence Berkeley National Laboratory"/>
            <person name="Nybo J.L."/>
            <person name="Vesth T.C."/>
            <person name="Theobald S."/>
            <person name="Frisvad J.C."/>
            <person name="Larsen T.O."/>
            <person name="Kjaerboelling I."/>
            <person name="Rothschild-Mancinelli K."/>
            <person name="Lyhne E.K."/>
            <person name="Kogle M.E."/>
            <person name="Barry K."/>
            <person name="Clum A."/>
            <person name="Na H."/>
            <person name="Ledsgaard L."/>
            <person name="Lin J."/>
            <person name="Lipzen A."/>
            <person name="Kuo A."/>
            <person name="Riley R."/>
            <person name="Mondo S."/>
            <person name="LaButti K."/>
            <person name="Haridas S."/>
            <person name="Pangalinan J."/>
            <person name="Salamov A.A."/>
            <person name="Simmons B.A."/>
            <person name="Magnuson J.K."/>
            <person name="Chen J."/>
            <person name="Drula E."/>
            <person name="Henrissat B."/>
            <person name="Wiebenga A."/>
            <person name="Lubbers R.J."/>
            <person name="Gomes A.C."/>
            <person name="Makela M.R."/>
            <person name="Stajich J."/>
            <person name="Grigoriev I.V."/>
            <person name="Mortensen U.H."/>
            <person name="De vries R.P."/>
            <person name="Baker S.E."/>
            <person name="Andersen M.R."/>
        </authorList>
    </citation>
    <scope>NUCLEOTIDE SEQUENCE [LARGE SCALE GENOMIC DNA]</scope>
    <source>
        <strain evidence="2 3">CBS 600.67</strain>
    </source>
</reference>
<feature type="compositionally biased region" description="Polar residues" evidence="1">
    <location>
        <begin position="22"/>
        <end position="34"/>
    </location>
</feature>
<gene>
    <name evidence="2" type="ORF">BDW59DRAFT_89498</name>
</gene>
<comment type="caution">
    <text evidence="2">The sequence shown here is derived from an EMBL/GenBank/DDBJ whole genome shotgun (WGS) entry which is preliminary data.</text>
</comment>
<keyword evidence="3" id="KW-1185">Reference proteome</keyword>
<feature type="compositionally biased region" description="Basic residues" evidence="1">
    <location>
        <begin position="59"/>
        <end position="68"/>
    </location>
</feature>
<dbReference type="Proteomes" id="UP001610335">
    <property type="component" value="Unassembled WGS sequence"/>
</dbReference>
<dbReference type="EMBL" id="JBFXLS010000047">
    <property type="protein sequence ID" value="KAL2823983.1"/>
    <property type="molecule type" value="Genomic_DNA"/>
</dbReference>
<feature type="compositionally biased region" description="Polar residues" evidence="1">
    <location>
        <begin position="201"/>
        <end position="213"/>
    </location>
</feature>
<feature type="compositionally biased region" description="Basic and acidic residues" evidence="1">
    <location>
        <begin position="161"/>
        <end position="172"/>
    </location>
</feature>
<feature type="compositionally biased region" description="Low complexity" evidence="1">
    <location>
        <begin position="112"/>
        <end position="126"/>
    </location>
</feature>
<feature type="compositionally biased region" description="Polar residues" evidence="1">
    <location>
        <begin position="408"/>
        <end position="422"/>
    </location>
</feature>
<evidence type="ECO:0000313" key="2">
    <source>
        <dbReference type="EMBL" id="KAL2823983.1"/>
    </source>
</evidence>
<feature type="compositionally biased region" description="Low complexity" evidence="1">
    <location>
        <begin position="40"/>
        <end position="49"/>
    </location>
</feature>
<feature type="region of interest" description="Disordered" evidence="1">
    <location>
        <begin position="399"/>
        <end position="426"/>
    </location>
</feature>
<evidence type="ECO:0008006" key="4">
    <source>
        <dbReference type="Google" id="ProtNLM"/>
    </source>
</evidence>
<feature type="region of interest" description="Disordered" evidence="1">
    <location>
        <begin position="1"/>
        <end position="213"/>
    </location>
</feature>
<evidence type="ECO:0000256" key="1">
    <source>
        <dbReference type="SAM" id="MobiDB-lite"/>
    </source>
</evidence>
<feature type="compositionally biased region" description="Pro residues" evidence="1">
    <location>
        <begin position="1"/>
        <end position="11"/>
    </location>
</feature>
<name>A0ABR4I8B1_9EURO</name>
<proteinExistence type="predicted"/>
<organism evidence="2 3">
    <name type="scientific">Aspergillus cavernicola</name>
    <dbReference type="NCBI Taxonomy" id="176166"/>
    <lineage>
        <taxon>Eukaryota</taxon>
        <taxon>Fungi</taxon>
        <taxon>Dikarya</taxon>
        <taxon>Ascomycota</taxon>
        <taxon>Pezizomycotina</taxon>
        <taxon>Eurotiomycetes</taxon>
        <taxon>Eurotiomycetidae</taxon>
        <taxon>Eurotiales</taxon>
        <taxon>Aspergillaceae</taxon>
        <taxon>Aspergillus</taxon>
        <taxon>Aspergillus subgen. Nidulantes</taxon>
    </lineage>
</organism>
<dbReference type="Pfam" id="PF15365">
    <property type="entry name" value="PNRC"/>
    <property type="match status" value="1"/>
</dbReference>
<feature type="compositionally biased region" description="Acidic residues" evidence="1">
    <location>
        <begin position="140"/>
        <end position="151"/>
    </location>
</feature>
<feature type="compositionally biased region" description="Polar residues" evidence="1">
    <location>
        <begin position="89"/>
        <end position="100"/>
    </location>
</feature>
<feature type="region of interest" description="Disordered" evidence="1">
    <location>
        <begin position="328"/>
        <end position="358"/>
    </location>
</feature>
<dbReference type="InterPro" id="IPR028322">
    <property type="entry name" value="PNRC-like_rgn"/>
</dbReference>
<evidence type="ECO:0000313" key="3">
    <source>
        <dbReference type="Proteomes" id="UP001610335"/>
    </source>
</evidence>
<sequence length="454" mass="49531">MSPQSPTPLTPKGPRNSRRNQKTSAAQNASTLATPPSSPPRAVSPRGAATDSSNTINFSKKKGSRSAKKPRDVSTTSPVNKTGHRHTSSHPNNNINTPQLKDTRYAGPTFHASPAPSALPIPSFISKSFPESDIAPTLEPDSDSFDVDPEIDNTPSKPKPRSQDSQKERESIPIDWFFKAAVEHRKGQPQQSPELSPRIRSPQTDSKAVQQRKFNTDTAGMFPLEMGCSDLHSPPIGPSFAPSYKDRMNALRSASSPSPNMQELEDERKAKTAVLKDLILNPRPQRPSSVFHSTHNHVNNNQERPMVPHFATPLRTSSGPPIINPHSDSFGTKPPHSGTEPRPIFHHTHFNPPQHHRLQDSTFGLDVLASTPGNAPGTPRQAYDSPNAAYSRSKFQQNSAYYHPPSKSPASYNVPASASSPAFDTKKMEDDLRRILKLDANPGVPSNGIQSSLA</sequence>
<accession>A0ABR4I8B1</accession>
<protein>
    <recommendedName>
        <fullName evidence="4">Proteophosphoglycan 5</fullName>
    </recommendedName>
</protein>